<evidence type="ECO:0000313" key="2">
    <source>
        <dbReference type="Proteomes" id="UP000886501"/>
    </source>
</evidence>
<protein>
    <submittedName>
        <fullName evidence="1">Uncharacterized protein</fullName>
    </submittedName>
</protein>
<proteinExistence type="predicted"/>
<dbReference type="Proteomes" id="UP000886501">
    <property type="component" value="Unassembled WGS sequence"/>
</dbReference>
<sequence>MSNPYQVHLPQEILDYIVDFLRDQPETLKQCCLVSKSWVSRTQKYLFTNVEFFTVDDLETWKRTFPDPARSPAHHTRTLSIDCIWAVEEADAEEGGWIPTFSRVNDVRLRVGIDPTSLNEFEISLTLFHKLSSSLKSLRVATIFLQCSQFWNPIRSLHLLENLALIGHGGDKWDSPPAVYPSASPVFTGTLELDLFPMGGIARKLLDLPNGLHFRRLVFSWRFREDPRWVEELVAAYSDTLESLDVTHNMFSYTTLVSIDLSKATKLRDATFRPGSLSVAWITVALQTVSPKHRNLRQIVIYLRYDMTLVTADPNAMQAIGGQWLDLDHLLVQFWESRSIRTKLICETPGQGMVERIGRLLPEVTKRGTIDLVE</sequence>
<organism evidence="1 2">
    <name type="scientific">Thelephora ganbajun</name>
    <name type="common">Ganba fungus</name>
    <dbReference type="NCBI Taxonomy" id="370292"/>
    <lineage>
        <taxon>Eukaryota</taxon>
        <taxon>Fungi</taxon>
        <taxon>Dikarya</taxon>
        <taxon>Basidiomycota</taxon>
        <taxon>Agaricomycotina</taxon>
        <taxon>Agaricomycetes</taxon>
        <taxon>Thelephorales</taxon>
        <taxon>Thelephoraceae</taxon>
        <taxon>Thelephora</taxon>
    </lineage>
</organism>
<gene>
    <name evidence="1" type="ORF">BDM02DRAFT_3272164</name>
</gene>
<evidence type="ECO:0000313" key="1">
    <source>
        <dbReference type="EMBL" id="KAF9644818.1"/>
    </source>
</evidence>
<dbReference type="EMBL" id="MU118118">
    <property type="protein sequence ID" value="KAF9644818.1"/>
    <property type="molecule type" value="Genomic_DNA"/>
</dbReference>
<keyword evidence="2" id="KW-1185">Reference proteome</keyword>
<reference evidence="1" key="1">
    <citation type="submission" date="2019-10" db="EMBL/GenBank/DDBJ databases">
        <authorList>
            <consortium name="DOE Joint Genome Institute"/>
            <person name="Kuo A."/>
            <person name="Miyauchi S."/>
            <person name="Kiss E."/>
            <person name="Drula E."/>
            <person name="Kohler A."/>
            <person name="Sanchez-Garcia M."/>
            <person name="Andreopoulos B."/>
            <person name="Barry K.W."/>
            <person name="Bonito G."/>
            <person name="Buee M."/>
            <person name="Carver A."/>
            <person name="Chen C."/>
            <person name="Cichocki N."/>
            <person name="Clum A."/>
            <person name="Culley D."/>
            <person name="Crous P.W."/>
            <person name="Fauchery L."/>
            <person name="Girlanda M."/>
            <person name="Hayes R."/>
            <person name="Keri Z."/>
            <person name="Labutti K."/>
            <person name="Lipzen A."/>
            <person name="Lombard V."/>
            <person name="Magnuson J."/>
            <person name="Maillard F."/>
            <person name="Morin E."/>
            <person name="Murat C."/>
            <person name="Nolan M."/>
            <person name="Ohm R."/>
            <person name="Pangilinan J."/>
            <person name="Pereira M."/>
            <person name="Perotto S."/>
            <person name="Peter M."/>
            <person name="Riley R."/>
            <person name="Sitrit Y."/>
            <person name="Stielow B."/>
            <person name="Szollosi G."/>
            <person name="Zifcakova L."/>
            <person name="Stursova M."/>
            <person name="Spatafora J.W."/>
            <person name="Tedersoo L."/>
            <person name="Vaario L.-M."/>
            <person name="Yamada A."/>
            <person name="Yan M."/>
            <person name="Wang P."/>
            <person name="Xu J."/>
            <person name="Bruns T."/>
            <person name="Baldrian P."/>
            <person name="Vilgalys R."/>
            <person name="Henrissat B."/>
            <person name="Grigoriev I.V."/>
            <person name="Hibbett D."/>
            <person name="Nagy L.G."/>
            <person name="Martin F.M."/>
        </authorList>
    </citation>
    <scope>NUCLEOTIDE SEQUENCE</scope>
    <source>
        <strain evidence="1">P2</strain>
    </source>
</reference>
<reference evidence="1" key="2">
    <citation type="journal article" date="2020" name="Nat. Commun.">
        <title>Large-scale genome sequencing of mycorrhizal fungi provides insights into the early evolution of symbiotic traits.</title>
        <authorList>
            <person name="Miyauchi S."/>
            <person name="Kiss E."/>
            <person name="Kuo A."/>
            <person name="Drula E."/>
            <person name="Kohler A."/>
            <person name="Sanchez-Garcia M."/>
            <person name="Morin E."/>
            <person name="Andreopoulos B."/>
            <person name="Barry K.W."/>
            <person name="Bonito G."/>
            <person name="Buee M."/>
            <person name="Carver A."/>
            <person name="Chen C."/>
            <person name="Cichocki N."/>
            <person name="Clum A."/>
            <person name="Culley D."/>
            <person name="Crous P.W."/>
            <person name="Fauchery L."/>
            <person name="Girlanda M."/>
            <person name="Hayes R.D."/>
            <person name="Keri Z."/>
            <person name="LaButti K."/>
            <person name="Lipzen A."/>
            <person name="Lombard V."/>
            <person name="Magnuson J."/>
            <person name="Maillard F."/>
            <person name="Murat C."/>
            <person name="Nolan M."/>
            <person name="Ohm R.A."/>
            <person name="Pangilinan J."/>
            <person name="Pereira M.F."/>
            <person name="Perotto S."/>
            <person name="Peter M."/>
            <person name="Pfister S."/>
            <person name="Riley R."/>
            <person name="Sitrit Y."/>
            <person name="Stielow J.B."/>
            <person name="Szollosi G."/>
            <person name="Zifcakova L."/>
            <person name="Stursova M."/>
            <person name="Spatafora J.W."/>
            <person name="Tedersoo L."/>
            <person name="Vaario L.M."/>
            <person name="Yamada A."/>
            <person name="Yan M."/>
            <person name="Wang P."/>
            <person name="Xu J."/>
            <person name="Bruns T."/>
            <person name="Baldrian P."/>
            <person name="Vilgalys R."/>
            <person name="Dunand C."/>
            <person name="Henrissat B."/>
            <person name="Grigoriev I.V."/>
            <person name="Hibbett D."/>
            <person name="Nagy L.G."/>
            <person name="Martin F.M."/>
        </authorList>
    </citation>
    <scope>NUCLEOTIDE SEQUENCE</scope>
    <source>
        <strain evidence="1">P2</strain>
    </source>
</reference>
<comment type="caution">
    <text evidence="1">The sequence shown here is derived from an EMBL/GenBank/DDBJ whole genome shotgun (WGS) entry which is preliminary data.</text>
</comment>
<accession>A0ACB6Z5F3</accession>
<name>A0ACB6Z5F3_THEGA</name>